<keyword evidence="9" id="KW-0812">Transmembrane</keyword>
<dbReference type="KEGG" id="hje:HacjB3_00275"/>
<keyword evidence="1" id="KW-0004">4Fe-4S</keyword>
<evidence type="ECO:0000313" key="12">
    <source>
        <dbReference type="EMBL" id="ELY33077.1"/>
    </source>
</evidence>
<dbReference type="STRING" id="795797.HacjB3_00275"/>
<dbReference type="SMART" id="SM00986">
    <property type="entry name" value="UDG"/>
    <property type="match status" value="1"/>
</dbReference>
<reference evidence="12 14" key="2">
    <citation type="journal article" date="2014" name="PLoS Genet.">
        <title>Phylogenetically driven sequencing of extremely halophilic archaea reveals strategies for static and dynamic osmo-response.</title>
        <authorList>
            <person name="Becker E.A."/>
            <person name="Seitzer P.M."/>
            <person name="Tritt A."/>
            <person name="Larsen D."/>
            <person name="Krusor M."/>
            <person name="Yao A.I."/>
            <person name="Wu D."/>
            <person name="Madern D."/>
            <person name="Eisen J.A."/>
            <person name="Darling A.E."/>
            <person name="Facciotti M.T."/>
        </authorList>
    </citation>
    <scope>NUCLEOTIDE SEQUENCE [LARGE SCALE GENOMIC DNA]</scope>
    <source>
        <strain evidence="12">B3</strain>
        <strain evidence="14">DSM 18796 / CECT 7217 / JCM 14584 / KCTC 4019 / B3</strain>
    </source>
</reference>
<keyword evidence="14" id="KW-1185">Reference proteome</keyword>
<accession>D8J3V7</accession>
<organism evidence="11 13">
    <name type="scientific">Halalkalicoccus jeotgali (strain DSM 18796 / CECT 7217 / JCM 14584 / KCTC 4019 / B3)</name>
    <dbReference type="NCBI Taxonomy" id="795797"/>
    <lineage>
        <taxon>Archaea</taxon>
        <taxon>Methanobacteriati</taxon>
        <taxon>Methanobacteriota</taxon>
        <taxon>Stenosarchaea group</taxon>
        <taxon>Halobacteria</taxon>
        <taxon>Halobacteriales</taxon>
        <taxon>Halococcaceae</taxon>
        <taxon>Halalkalicoccus</taxon>
    </lineage>
</organism>
<dbReference type="SMART" id="SM00987">
    <property type="entry name" value="UreE_C"/>
    <property type="match status" value="1"/>
</dbReference>
<reference evidence="11 13" key="1">
    <citation type="journal article" date="2010" name="J. Bacteriol.">
        <title>Complete genome sequence of Halalkalicoccus jeotgali B3(T), an extremely halophilic archaeon.</title>
        <authorList>
            <person name="Roh S.W."/>
            <person name="Nam Y.D."/>
            <person name="Nam S.H."/>
            <person name="Choi S.H."/>
            <person name="Park H.S."/>
            <person name="Bae J.W."/>
        </authorList>
    </citation>
    <scope>NUCLEOTIDE SEQUENCE [LARGE SCALE GENOMIC DNA]</scope>
    <source>
        <strain evidence="11">B3</strain>
        <strain evidence="13">DSM 18796 / CECT 7217 / JCM 14584 / KCTC 4019 / B3</strain>
    </source>
</reference>
<dbReference type="GO" id="GO:0097506">
    <property type="term" value="F:deaminated base DNA N-glycosylase activity"/>
    <property type="evidence" value="ECO:0007669"/>
    <property type="project" value="UniProtKB-ARBA"/>
</dbReference>
<evidence type="ECO:0000313" key="13">
    <source>
        <dbReference type="Proteomes" id="UP000000390"/>
    </source>
</evidence>
<evidence type="ECO:0000313" key="14">
    <source>
        <dbReference type="Proteomes" id="UP000011645"/>
    </source>
</evidence>
<evidence type="ECO:0000259" key="10">
    <source>
        <dbReference type="SMART" id="SM00986"/>
    </source>
</evidence>
<keyword evidence="2" id="KW-0479">Metal-binding</keyword>
<keyword evidence="9" id="KW-1133">Transmembrane helix</keyword>
<evidence type="ECO:0000256" key="4">
    <source>
        <dbReference type="ARBA" id="ARBA00022801"/>
    </source>
</evidence>
<dbReference type="GO" id="GO:0006281">
    <property type="term" value="P:DNA repair"/>
    <property type="evidence" value="ECO:0007669"/>
    <property type="project" value="UniProtKB-KW"/>
</dbReference>
<feature type="compositionally biased region" description="Low complexity" evidence="8">
    <location>
        <begin position="167"/>
        <end position="179"/>
    </location>
</feature>
<dbReference type="InterPro" id="IPR005122">
    <property type="entry name" value="Uracil-DNA_glycosylase-like"/>
</dbReference>
<dbReference type="Gene3D" id="3.40.470.10">
    <property type="entry name" value="Uracil-DNA glycosylase-like domain"/>
    <property type="match status" value="1"/>
</dbReference>
<dbReference type="Proteomes" id="UP000000390">
    <property type="component" value="Chromosome"/>
</dbReference>
<dbReference type="PATRIC" id="fig|795797.18.peg.56"/>
<dbReference type="GO" id="GO:0051539">
    <property type="term" value="F:4 iron, 4 sulfur cluster binding"/>
    <property type="evidence" value="ECO:0007669"/>
    <property type="project" value="UniProtKB-KW"/>
</dbReference>
<proteinExistence type="predicted"/>
<keyword evidence="7" id="KW-0234">DNA repair</keyword>
<evidence type="ECO:0000256" key="6">
    <source>
        <dbReference type="ARBA" id="ARBA00023014"/>
    </source>
</evidence>
<dbReference type="PANTHER" id="PTHR33693:SF1">
    <property type="entry name" value="TYPE-4 URACIL-DNA GLYCOSYLASE"/>
    <property type="match status" value="1"/>
</dbReference>
<dbReference type="eggNOG" id="arCOG00905">
    <property type="taxonomic scope" value="Archaea"/>
</dbReference>
<evidence type="ECO:0000256" key="8">
    <source>
        <dbReference type="SAM" id="MobiDB-lite"/>
    </source>
</evidence>
<keyword evidence="5" id="KW-0408">Iron</keyword>
<gene>
    <name evidence="11" type="ordered locus">HacjB3_00275</name>
    <name evidence="12" type="ORF">C497_19057</name>
</gene>
<evidence type="ECO:0000256" key="9">
    <source>
        <dbReference type="SAM" id="Phobius"/>
    </source>
</evidence>
<dbReference type="HOGENOM" id="CLU_1159025_0_0_2"/>
<dbReference type="Proteomes" id="UP000011645">
    <property type="component" value="Unassembled WGS sequence"/>
</dbReference>
<keyword evidence="9" id="KW-0472">Membrane</keyword>
<dbReference type="PANTHER" id="PTHR33693">
    <property type="entry name" value="TYPE-5 URACIL-DNA GLYCOSYLASE"/>
    <property type="match status" value="1"/>
</dbReference>
<evidence type="ECO:0000313" key="11">
    <source>
        <dbReference type="EMBL" id="ADJ13448.1"/>
    </source>
</evidence>
<dbReference type="EMBL" id="AOHV01000045">
    <property type="protein sequence ID" value="ELY33077.1"/>
    <property type="molecule type" value="Genomic_DNA"/>
</dbReference>
<evidence type="ECO:0000256" key="5">
    <source>
        <dbReference type="ARBA" id="ARBA00023004"/>
    </source>
</evidence>
<dbReference type="EMBL" id="CP002062">
    <property type="protein sequence ID" value="ADJ13448.1"/>
    <property type="molecule type" value="Genomic_DNA"/>
</dbReference>
<evidence type="ECO:0000256" key="3">
    <source>
        <dbReference type="ARBA" id="ARBA00022763"/>
    </source>
</evidence>
<dbReference type="SUPFAM" id="SSF52141">
    <property type="entry name" value="Uracil-DNA glycosylase-like"/>
    <property type="match status" value="1"/>
</dbReference>
<keyword evidence="6" id="KW-0411">Iron-sulfur</keyword>
<feature type="domain" description="Uracil-DNA glycosylase-like" evidence="10">
    <location>
        <begin position="96"/>
        <end position="281"/>
    </location>
</feature>
<evidence type="ECO:0000256" key="1">
    <source>
        <dbReference type="ARBA" id="ARBA00022485"/>
    </source>
</evidence>
<keyword evidence="4" id="KW-0378">Hydrolase</keyword>
<keyword evidence="3" id="KW-0227">DNA damage</keyword>
<evidence type="ECO:0000256" key="7">
    <source>
        <dbReference type="ARBA" id="ARBA00023204"/>
    </source>
</evidence>
<name>D8J3V7_HALJB</name>
<dbReference type="AlphaFoldDB" id="D8J3V7"/>
<sequence>MLFAIQLSALVVVMPGLFPLLFVSGFITLHVLVEELVRRLDEYSEREFRDGRLSTPLYALTPSLLTVPQYPDSRNVLEPNCTRCPHLAETRECISWGTGPLDSPVLVVGEAPGSGAPEADLWKGGNWTGMAYTARHSGRVIRDLMESVGYHDAYYTNAVKCFPPDVPASEASGSSSEPGSDGGKVSNREPTDEELATCRTHLVTEVEEVEPDAIVPTGKHATETLLTLDEKSLDGFTDHVLTPIDCEALSTPLLPVLHPSYQNIWIARLGYESEEYRERLREELDGLCAGG</sequence>
<feature type="transmembrane region" description="Helical" evidence="9">
    <location>
        <begin position="12"/>
        <end position="33"/>
    </location>
</feature>
<evidence type="ECO:0000256" key="2">
    <source>
        <dbReference type="ARBA" id="ARBA00022723"/>
    </source>
</evidence>
<feature type="region of interest" description="Disordered" evidence="8">
    <location>
        <begin position="166"/>
        <end position="193"/>
    </location>
</feature>
<dbReference type="Pfam" id="PF03167">
    <property type="entry name" value="UDG"/>
    <property type="match status" value="1"/>
</dbReference>
<dbReference type="InterPro" id="IPR036895">
    <property type="entry name" value="Uracil-DNA_glycosylase-like_sf"/>
</dbReference>
<dbReference type="InterPro" id="IPR051536">
    <property type="entry name" value="UDG_Type-4/5"/>
</dbReference>
<dbReference type="GO" id="GO:0046872">
    <property type="term" value="F:metal ion binding"/>
    <property type="evidence" value="ECO:0007669"/>
    <property type="project" value="UniProtKB-KW"/>
</dbReference>
<protein>
    <submittedName>
        <fullName evidence="11">Uracil-DNA glycosylase superfamily protein</fullName>
    </submittedName>
</protein>